<dbReference type="InterPro" id="IPR019787">
    <property type="entry name" value="Znf_PHD-finger"/>
</dbReference>
<feature type="compositionally biased region" description="Basic and acidic residues" evidence="5">
    <location>
        <begin position="280"/>
        <end position="289"/>
    </location>
</feature>
<evidence type="ECO:0000313" key="10">
    <source>
        <dbReference type="EMBL" id="PLW36827.1"/>
    </source>
</evidence>
<keyword evidence="12" id="KW-1185">Reference proteome</keyword>
<feature type="region of interest" description="Disordered" evidence="5">
    <location>
        <begin position="1118"/>
        <end position="1163"/>
    </location>
</feature>
<dbReference type="Gene3D" id="2.30.30.490">
    <property type="match status" value="1"/>
</dbReference>
<feature type="region of interest" description="Disordered" evidence="5">
    <location>
        <begin position="259"/>
        <end position="289"/>
    </location>
</feature>
<comment type="caution">
    <text evidence="10">The sequence shown here is derived from an EMBL/GenBank/DDBJ whole genome shotgun (WGS) entry which is preliminary data.</text>
</comment>
<dbReference type="PANTHER" id="PTHR47672">
    <property type="entry name" value="E3 UBIQUITIN-PROTEIN LIGASE SNT2"/>
    <property type="match status" value="1"/>
</dbReference>
<dbReference type="Proteomes" id="UP000235388">
    <property type="component" value="Unassembled WGS sequence"/>
</dbReference>
<feature type="compositionally biased region" description="Pro residues" evidence="5">
    <location>
        <begin position="1257"/>
        <end position="1273"/>
    </location>
</feature>
<feature type="region of interest" description="Disordered" evidence="5">
    <location>
        <begin position="1019"/>
        <end position="1102"/>
    </location>
</feature>
<feature type="compositionally biased region" description="Basic and acidic residues" evidence="5">
    <location>
        <begin position="1076"/>
        <end position="1102"/>
    </location>
</feature>
<protein>
    <recommendedName>
        <fullName evidence="14">PHD-type domain-containing protein</fullName>
    </recommendedName>
</protein>
<evidence type="ECO:0000259" key="8">
    <source>
        <dbReference type="PROSITE" id="PS51805"/>
    </source>
</evidence>
<feature type="compositionally biased region" description="Basic residues" evidence="5">
    <location>
        <begin position="1056"/>
        <end position="1071"/>
    </location>
</feature>
<feature type="compositionally biased region" description="Low complexity" evidence="5">
    <location>
        <begin position="673"/>
        <end position="682"/>
    </location>
</feature>
<dbReference type="GO" id="GO:0004842">
    <property type="term" value="F:ubiquitin-protein transferase activity"/>
    <property type="evidence" value="ECO:0007669"/>
    <property type="project" value="TreeGrafter"/>
</dbReference>
<dbReference type="Proteomes" id="UP000235392">
    <property type="component" value="Unassembled WGS sequence"/>
</dbReference>
<feature type="compositionally biased region" description="Polar residues" evidence="5">
    <location>
        <begin position="1038"/>
        <end position="1051"/>
    </location>
</feature>
<dbReference type="PROSITE" id="PS51805">
    <property type="entry name" value="EPHD"/>
    <property type="match status" value="1"/>
</dbReference>
<dbReference type="EMBL" id="PGCJ01000233">
    <property type="protein sequence ID" value="PLW36827.1"/>
    <property type="molecule type" value="Genomic_DNA"/>
</dbReference>
<dbReference type="InterPro" id="IPR013083">
    <property type="entry name" value="Znf_RING/FYVE/PHD"/>
</dbReference>
<dbReference type="GO" id="GO:0048189">
    <property type="term" value="C:Lid2 complex"/>
    <property type="evidence" value="ECO:0007669"/>
    <property type="project" value="TreeGrafter"/>
</dbReference>
<dbReference type="InterPro" id="IPR001965">
    <property type="entry name" value="Znf_PHD"/>
</dbReference>
<dbReference type="GO" id="GO:0008270">
    <property type="term" value="F:zinc ion binding"/>
    <property type="evidence" value="ECO:0007669"/>
    <property type="project" value="UniProtKB-KW"/>
</dbReference>
<keyword evidence="2 4" id="KW-0863">Zinc-finger</keyword>
<feature type="domain" description="PHD-type" evidence="6">
    <location>
        <begin position="728"/>
        <end position="777"/>
    </location>
</feature>
<keyword evidence="1" id="KW-0479">Metal-binding</keyword>
<evidence type="ECO:0000256" key="4">
    <source>
        <dbReference type="PROSITE-ProRule" id="PRU00146"/>
    </source>
</evidence>
<accession>A0A2N5UGJ8</accession>
<dbReference type="Pfam" id="PF00628">
    <property type="entry name" value="PHD"/>
    <property type="match status" value="1"/>
</dbReference>
<evidence type="ECO:0000313" key="13">
    <source>
        <dbReference type="Proteomes" id="UP000235392"/>
    </source>
</evidence>
<evidence type="ECO:0000256" key="5">
    <source>
        <dbReference type="SAM" id="MobiDB-lite"/>
    </source>
</evidence>
<dbReference type="Gene3D" id="3.30.40.10">
    <property type="entry name" value="Zinc/RING finger domain, C3HC4 (zinc finger)"/>
    <property type="match status" value="2"/>
</dbReference>
<evidence type="ECO:0008006" key="14">
    <source>
        <dbReference type="Google" id="ProtNLM"/>
    </source>
</evidence>
<proteinExistence type="predicted"/>
<name>A0A2N5UGJ8_9BASI</name>
<dbReference type="EMBL" id="PGCI01000032">
    <property type="protein sequence ID" value="PLW47337.1"/>
    <property type="molecule type" value="Genomic_DNA"/>
</dbReference>
<feature type="domain" description="PHD-type" evidence="8">
    <location>
        <begin position="785"/>
        <end position="927"/>
    </location>
</feature>
<gene>
    <name evidence="9" type="ORF">PCANC_13286</name>
    <name evidence="10" type="ORF">PCANC_13951</name>
    <name evidence="11" type="ORF">PCASD_02596</name>
</gene>
<sequence length="1479" mass="162276">MTKNSQDSSETFELNGELYAVNDHVYVSSPWNVSDGAPWLIGRIMDFIREPVTAGSHKKKKPRPIIQFKLANYHRQRDLNSRHILDCRLLEASMSHEVFCVSRLRGKCKVEFKNDRSPDEVEAWKAAPDCFYFSQVYGRFTHRHYDVILTQSIKNAPPEVVQFLRNNYSYIFTEPGMGAELSEERRGCVTCRQWTTGSDSVTCALCGDAYHFTCLNPPLIRKPDRGHRWARGYQWACAPCSKKRHESIEDQALALTKESAEESAVATSNGAPAAAPSGRSLRDKGKKKEPMVTALVQPGNGPDGVLRTVDGWPFRYYGRYTEPTSVLDPMDSPHIYTAPRIGSRFQTMVPDILSSETAKIPSLQTAIPPLKVDKRSRDGTPVNASCYASTEVELPRGGDETIDVISTPDFLEKYQESDLNDYIRDAAKLPLSRSVGVTLIEGALQALSVASNLEEARSKLGQQSIKKLGFAHWTEGESHRMDTAVAQLGDDLRAMRKLFPKKVGGDITKFFYMFKGHKFPEVSAQDARIDASSSHSPDESYFLLPMPSSKRPYTCVVCEVRTATTWRKCPEALMAGATQAKKCICEECFLRWKKYGLQRVPVAEQEDNHRVKERKPRGPYAKTLKALAARNSLTNSSIPAPASSAAPSSSSARRSPPERAPLSSEPQQPPPLALQQVSAAPPRKSPPRRPSAGLQQPPEQQKLSQPKALSPPPQPAPPPRLTVSSIASTVCPLCKRVEPKATMARCTNCRLACHTACLGLDQDVNNKTWKCLVCQNAESMSVSKILCCSLCQSKPRSLPSKDTAPSALDVWKLSEYSSFVHMICAVWHAELALTTTDDLTRVEGFASIPLSKRKRECAICHQTGVGVCTKCDQCADFIHVSCAWSAGYKFGFEILPQRKRRPRESDLVKYAEHNGLMEPRIWCPEHIPTDENRVTYDASDIDPLTQMTALQTFLKHQKDVSADPGLRILRKARRLDGVMDSVTKPKHITPAAALWGKSLDLEDGYMVSALNMLPESCEALAESPDPEPEPPTRRRKSNNQAPTNATVATSLPPTRTRNRTRVRGPGRKRTRGAPLSKEKLEDHSPVTKRHDASPAPHDIKDTLPVDPQLVISHVQQVSAPALKPESSPVVTHTTTNNPRTRKLKRKQSKPLSDAVTDSNVPPHQPAAVMRLENVGRSQAHGTVSVVEQATTASAPKQDMHKPSTPWRGGQPAPTSLTPERSDVAAAAPIASTSKVSRETAANVPRPPSKLRLTIKTVPPPPKPSNPIVPPAPPALSSMPPKAHEDERNRVLPPPTIAYLPTSALNHSHLPQTTRPMSSSSSASSPSSSKPMMPRLPSINHLDVFHPPISHLHHPHPTVPPMTSSMYLPPISSVPPPRHHPPIVSLPPPPPPTSLMPARHPSPGHMPHPPNHLRYNAPLSTPPSFDAFARGAAAATAVKNPVRCPGPSPAHLNATDSPAPPHQQAAGSSPPTAPRKNILA</sequence>
<dbReference type="InterPro" id="IPR029617">
    <property type="entry name" value="Snt2"/>
</dbReference>
<dbReference type="PROSITE" id="PS50016">
    <property type="entry name" value="ZF_PHD_2"/>
    <property type="match status" value="1"/>
</dbReference>
<evidence type="ECO:0000256" key="3">
    <source>
        <dbReference type="ARBA" id="ARBA00022833"/>
    </source>
</evidence>
<dbReference type="InterPro" id="IPR034732">
    <property type="entry name" value="EPHD"/>
</dbReference>
<dbReference type="GO" id="GO:0036205">
    <property type="term" value="P:histone catabolic process"/>
    <property type="evidence" value="ECO:0007669"/>
    <property type="project" value="TreeGrafter"/>
</dbReference>
<feature type="region of interest" description="Disordered" evidence="5">
    <location>
        <begin position="1369"/>
        <end position="1394"/>
    </location>
</feature>
<reference evidence="12 13" key="1">
    <citation type="submission" date="2017-11" db="EMBL/GenBank/DDBJ databases">
        <title>De novo assembly and phasing of dikaryotic genomes from two isolates of Puccinia coronata f. sp. avenae, the causal agent of oat crown rust.</title>
        <authorList>
            <person name="Miller M.E."/>
            <person name="Zhang Y."/>
            <person name="Omidvar V."/>
            <person name="Sperschneider J."/>
            <person name="Schwessinger B."/>
            <person name="Raley C."/>
            <person name="Palmer J.M."/>
            <person name="Garnica D."/>
            <person name="Upadhyaya N."/>
            <person name="Rathjen J."/>
            <person name="Taylor J.M."/>
            <person name="Park R.F."/>
            <person name="Dodds P.N."/>
            <person name="Hirsch C.D."/>
            <person name="Kianian S.F."/>
            <person name="Figueroa M."/>
        </authorList>
    </citation>
    <scope>NUCLEOTIDE SEQUENCE [LARGE SCALE GENOMIC DNA]</scope>
    <source>
        <strain evidence="10">12NC29</strain>
        <strain evidence="11">12SD80</strain>
    </source>
</reference>
<dbReference type="EMBL" id="PGCJ01000904">
    <property type="protein sequence ID" value="PLW15114.1"/>
    <property type="molecule type" value="Genomic_DNA"/>
</dbReference>
<dbReference type="SUPFAM" id="SSF57903">
    <property type="entry name" value="FYVE/PHD zinc finger"/>
    <property type="match status" value="2"/>
</dbReference>
<feature type="region of interest" description="Disordered" evidence="5">
    <location>
        <begin position="1189"/>
        <end position="1341"/>
    </location>
</feature>
<dbReference type="GO" id="GO:0003682">
    <property type="term" value="F:chromatin binding"/>
    <property type="evidence" value="ECO:0007669"/>
    <property type="project" value="InterPro"/>
</dbReference>
<keyword evidence="3" id="KW-0862">Zinc</keyword>
<dbReference type="InterPro" id="IPR043151">
    <property type="entry name" value="BAH_sf"/>
</dbReference>
<evidence type="ECO:0000313" key="9">
    <source>
        <dbReference type="EMBL" id="PLW15114.1"/>
    </source>
</evidence>
<organism evidence="10 12">
    <name type="scientific">Puccinia coronata f. sp. avenae</name>
    <dbReference type="NCBI Taxonomy" id="200324"/>
    <lineage>
        <taxon>Eukaryota</taxon>
        <taxon>Fungi</taxon>
        <taxon>Dikarya</taxon>
        <taxon>Basidiomycota</taxon>
        <taxon>Pucciniomycotina</taxon>
        <taxon>Pucciniomycetes</taxon>
        <taxon>Pucciniales</taxon>
        <taxon>Pucciniaceae</taxon>
        <taxon>Puccinia</taxon>
    </lineage>
</organism>
<dbReference type="OrthoDB" id="336088at2759"/>
<feature type="region of interest" description="Disordered" evidence="5">
    <location>
        <begin position="1438"/>
        <end position="1479"/>
    </location>
</feature>
<evidence type="ECO:0000259" key="7">
    <source>
        <dbReference type="PROSITE" id="PS51038"/>
    </source>
</evidence>
<feature type="domain" description="BAH" evidence="7">
    <location>
        <begin position="17"/>
        <end position="148"/>
    </location>
</feature>
<dbReference type="CDD" id="cd15571">
    <property type="entry name" value="ePHD"/>
    <property type="match status" value="1"/>
</dbReference>
<evidence type="ECO:0000256" key="1">
    <source>
        <dbReference type="ARBA" id="ARBA00022723"/>
    </source>
</evidence>
<feature type="compositionally biased region" description="Low complexity" evidence="5">
    <location>
        <begin position="1315"/>
        <end position="1337"/>
    </location>
</feature>
<feature type="compositionally biased region" description="Pro residues" evidence="5">
    <location>
        <begin position="709"/>
        <end position="720"/>
    </location>
</feature>
<dbReference type="STRING" id="200324.A0A2N5UGJ8"/>
<evidence type="ECO:0000259" key="6">
    <source>
        <dbReference type="PROSITE" id="PS50016"/>
    </source>
</evidence>
<dbReference type="SMART" id="SM00249">
    <property type="entry name" value="PHD"/>
    <property type="match status" value="3"/>
</dbReference>
<feature type="compositionally biased region" description="Basic residues" evidence="5">
    <location>
        <begin position="1139"/>
        <end position="1148"/>
    </location>
</feature>
<evidence type="ECO:0000256" key="2">
    <source>
        <dbReference type="ARBA" id="ARBA00022771"/>
    </source>
</evidence>
<dbReference type="InterPro" id="IPR011011">
    <property type="entry name" value="Znf_FYVE_PHD"/>
</dbReference>
<feature type="compositionally biased region" description="Pro residues" evidence="5">
    <location>
        <begin position="1383"/>
        <end position="1393"/>
    </location>
</feature>
<feature type="compositionally biased region" description="Polar residues" evidence="5">
    <location>
        <begin position="1302"/>
        <end position="1314"/>
    </location>
</feature>
<dbReference type="PROSITE" id="PS51038">
    <property type="entry name" value="BAH"/>
    <property type="match status" value="1"/>
</dbReference>
<dbReference type="Pfam" id="PF13832">
    <property type="entry name" value="zf-HC5HC2H_2"/>
    <property type="match status" value="1"/>
</dbReference>
<feature type="region of interest" description="Disordered" evidence="5">
    <location>
        <begin position="632"/>
        <end position="721"/>
    </location>
</feature>
<evidence type="ECO:0000313" key="11">
    <source>
        <dbReference type="EMBL" id="PLW47337.1"/>
    </source>
</evidence>
<feature type="compositionally biased region" description="Polar residues" evidence="5">
    <location>
        <begin position="1128"/>
        <end position="1138"/>
    </location>
</feature>
<evidence type="ECO:0000313" key="12">
    <source>
        <dbReference type="Proteomes" id="UP000235388"/>
    </source>
</evidence>
<dbReference type="InterPro" id="IPR001025">
    <property type="entry name" value="BAH_dom"/>
</dbReference>
<dbReference type="PANTHER" id="PTHR47672:SF1">
    <property type="entry name" value="E3 UBIQUITIN-PROTEIN LIGASE SNT2"/>
    <property type="match status" value="1"/>
</dbReference>
<feature type="compositionally biased region" description="Low complexity" evidence="5">
    <location>
        <begin position="636"/>
        <end position="666"/>
    </location>
</feature>